<proteinExistence type="predicted"/>
<protein>
    <submittedName>
        <fullName evidence="1">Uncharacterized protein</fullName>
    </submittedName>
</protein>
<organism evidence="1 2">
    <name type="scientific">Melia azedarach</name>
    <name type="common">Chinaberry tree</name>
    <dbReference type="NCBI Taxonomy" id="155640"/>
    <lineage>
        <taxon>Eukaryota</taxon>
        <taxon>Viridiplantae</taxon>
        <taxon>Streptophyta</taxon>
        <taxon>Embryophyta</taxon>
        <taxon>Tracheophyta</taxon>
        <taxon>Spermatophyta</taxon>
        <taxon>Magnoliopsida</taxon>
        <taxon>eudicotyledons</taxon>
        <taxon>Gunneridae</taxon>
        <taxon>Pentapetalae</taxon>
        <taxon>rosids</taxon>
        <taxon>malvids</taxon>
        <taxon>Sapindales</taxon>
        <taxon>Meliaceae</taxon>
        <taxon>Melia</taxon>
    </lineage>
</organism>
<evidence type="ECO:0000313" key="1">
    <source>
        <dbReference type="EMBL" id="KAJ4724491.1"/>
    </source>
</evidence>
<comment type="caution">
    <text evidence="1">The sequence shown here is derived from an EMBL/GenBank/DDBJ whole genome shotgun (WGS) entry which is preliminary data.</text>
</comment>
<dbReference type="EMBL" id="CM051395">
    <property type="protein sequence ID" value="KAJ4724491.1"/>
    <property type="molecule type" value="Genomic_DNA"/>
</dbReference>
<accession>A0ACC1YL16</accession>
<name>A0ACC1YL16_MELAZ</name>
<sequence>MDLDLALREDCPTSLTDKSTSDDKREKKRWEKSNRMCMMIMKKVIPKAFRGTMSEKINTTKDFLADIEKRLVKNEKAEVCTLLTNLLLMRHKGKGNIKEYILEMSYLASRLKALKLDIYDDFLVCLVLISLPSQFSQFKMSYNHQKETWSLNELISHCVQEEKKLKAEGHKKKQCTNYHAWRAKRSMLLNLVCSEVNLSSVPRHTWWIDYGATTHISVSMQGCLSCRKPNDVERYIYVGDGKTV</sequence>
<keyword evidence="2" id="KW-1185">Reference proteome</keyword>
<reference evidence="1 2" key="1">
    <citation type="journal article" date="2023" name="Science">
        <title>Complex scaffold remodeling in plant triterpene biosynthesis.</title>
        <authorList>
            <person name="De La Pena R."/>
            <person name="Hodgson H."/>
            <person name="Liu J.C."/>
            <person name="Stephenson M.J."/>
            <person name="Martin A.C."/>
            <person name="Owen C."/>
            <person name="Harkess A."/>
            <person name="Leebens-Mack J."/>
            <person name="Jimenez L.E."/>
            <person name="Osbourn A."/>
            <person name="Sattely E.S."/>
        </authorList>
    </citation>
    <scope>NUCLEOTIDE SEQUENCE [LARGE SCALE GENOMIC DNA]</scope>
    <source>
        <strain evidence="2">cv. JPN11</strain>
        <tissue evidence="1">Leaf</tissue>
    </source>
</reference>
<evidence type="ECO:0000313" key="2">
    <source>
        <dbReference type="Proteomes" id="UP001164539"/>
    </source>
</evidence>
<gene>
    <name evidence="1" type="ORF">OWV82_003478</name>
</gene>
<dbReference type="Proteomes" id="UP001164539">
    <property type="component" value="Chromosome 2"/>
</dbReference>